<evidence type="ECO:0000313" key="2">
    <source>
        <dbReference type="Proteomes" id="UP000051160"/>
    </source>
</evidence>
<organism evidence="1 2">
    <name type="scientific">Secundilactobacillus odoratitofui DSM 19909 = JCM 15043</name>
    <dbReference type="NCBI Taxonomy" id="1423776"/>
    <lineage>
        <taxon>Bacteria</taxon>
        <taxon>Bacillati</taxon>
        <taxon>Bacillota</taxon>
        <taxon>Bacilli</taxon>
        <taxon>Lactobacillales</taxon>
        <taxon>Lactobacillaceae</taxon>
        <taxon>Secundilactobacillus</taxon>
    </lineage>
</organism>
<dbReference type="AlphaFoldDB" id="A0A0R1M5F4"/>
<keyword evidence="2" id="KW-1185">Reference proteome</keyword>
<dbReference type="STRING" id="1423776.FD04_GL002450"/>
<dbReference type="PATRIC" id="fig|1423776.4.peg.2486"/>
<dbReference type="Proteomes" id="UP000051160">
    <property type="component" value="Unassembled WGS sequence"/>
</dbReference>
<gene>
    <name evidence="1" type="ORF">FD04_GL002450</name>
</gene>
<protein>
    <submittedName>
        <fullName evidence="1">Uncharacterized protein</fullName>
    </submittedName>
</protein>
<reference evidence="1 2" key="1">
    <citation type="journal article" date="2015" name="Genome Announc.">
        <title>Expanding the biotechnology potential of lactobacilli through comparative genomics of 213 strains and associated genera.</title>
        <authorList>
            <person name="Sun Z."/>
            <person name="Harris H.M."/>
            <person name="McCann A."/>
            <person name="Guo C."/>
            <person name="Argimon S."/>
            <person name="Zhang W."/>
            <person name="Yang X."/>
            <person name="Jeffery I.B."/>
            <person name="Cooney J.C."/>
            <person name="Kagawa T.F."/>
            <person name="Liu W."/>
            <person name="Song Y."/>
            <person name="Salvetti E."/>
            <person name="Wrobel A."/>
            <person name="Rasinkangas P."/>
            <person name="Parkhill J."/>
            <person name="Rea M.C."/>
            <person name="O'Sullivan O."/>
            <person name="Ritari J."/>
            <person name="Douillard F.P."/>
            <person name="Paul Ross R."/>
            <person name="Yang R."/>
            <person name="Briner A.E."/>
            <person name="Felis G.E."/>
            <person name="de Vos W.M."/>
            <person name="Barrangou R."/>
            <person name="Klaenhammer T.R."/>
            <person name="Caufield P.W."/>
            <person name="Cui Y."/>
            <person name="Zhang H."/>
            <person name="O'Toole P.W."/>
        </authorList>
    </citation>
    <scope>NUCLEOTIDE SEQUENCE [LARGE SCALE GENOMIC DNA]</scope>
    <source>
        <strain evidence="1 2">DSM 19909</strain>
    </source>
</reference>
<dbReference type="OrthoDB" id="552713at2"/>
<name>A0A0R1M5F4_9LACO</name>
<dbReference type="EMBL" id="AZEE01000004">
    <property type="protein sequence ID" value="KRK99674.1"/>
    <property type="molecule type" value="Genomic_DNA"/>
</dbReference>
<sequence>MGHFIDLTGQRFGRLLVMERAKTVAKNGNLCWLCHCDCGKHVVVEGYALRSGVTRSCGCLRRDVSRRNAKCNQRFIAAQGSKLVDENGIGFSSFIKSKRNQSGVIGVSFDKKSGHYVARLMYHGHYVLNHTTETFEEAVALRKQAEQHYFKHIDEQ</sequence>
<evidence type="ECO:0000313" key="1">
    <source>
        <dbReference type="EMBL" id="KRK99674.1"/>
    </source>
</evidence>
<proteinExistence type="predicted"/>
<dbReference type="RefSeq" id="WP_054702331.1">
    <property type="nucleotide sequence ID" value="NZ_AZEE01000004.1"/>
</dbReference>
<accession>A0A0R1M5F4</accession>
<comment type="caution">
    <text evidence="1">The sequence shown here is derived from an EMBL/GenBank/DDBJ whole genome shotgun (WGS) entry which is preliminary data.</text>
</comment>